<dbReference type="Pfam" id="PF05114">
    <property type="entry name" value="MbnB_TglH_ChrH"/>
    <property type="match status" value="1"/>
</dbReference>
<dbReference type="Gene3D" id="3.20.20.150">
    <property type="entry name" value="Divalent-metal-dependent TIM barrel enzymes"/>
    <property type="match status" value="1"/>
</dbReference>
<dbReference type="AlphaFoldDB" id="E3BK15"/>
<evidence type="ECO:0008006" key="3">
    <source>
        <dbReference type="Google" id="ProtNLM"/>
    </source>
</evidence>
<proteinExistence type="predicted"/>
<dbReference type="eggNOG" id="COG3220">
    <property type="taxonomic scope" value="Bacteria"/>
</dbReference>
<protein>
    <recommendedName>
        <fullName evidence="3">Xylose isomerase-like TIM barrel domain-containing protein</fullName>
    </recommendedName>
</protein>
<reference evidence="1 2" key="1">
    <citation type="journal article" date="2012" name="Int. J. Syst. Evol. Microbiol.">
        <title>Vibrio caribbeanicus sp. nov., isolated from the marine sponge Scleritoderma cyanea.</title>
        <authorList>
            <person name="Hoffmann M."/>
            <person name="Monday S.R."/>
            <person name="Allard M.W."/>
            <person name="Strain E.A."/>
            <person name="Whittaker P."/>
            <person name="Naum M."/>
            <person name="McCarthy P.J."/>
            <person name="Lopez J.V."/>
            <person name="Fischer M."/>
            <person name="Brown E.W."/>
        </authorList>
    </citation>
    <scope>NUCLEOTIDE SEQUENCE [LARGE SCALE GENOMIC DNA]</scope>
    <source>
        <strain evidence="1 2">ATCC BAA-2122</strain>
    </source>
</reference>
<organism evidence="1 2">
    <name type="scientific">Vibrio caribbeanicus ATCC BAA-2122</name>
    <dbReference type="NCBI Taxonomy" id="796620"/>
    <lineage>
        <taxon>Bacteria</taxon>
        <taxon>Pseudomonadati</taxon>
        <taxon>Pseudomonadota</taxon>
        <taxon>Gammaproteobacteria</taxon>
        <taxon>Vibrionales</taxon>
        <taxon>Vibrionaceae</taxon>
        <taxon>Vibrio</taxon>
    </lineage>
</organism>
<name>E3BK15_9VIBR</name>
<gene>
    <name evidence="1" type="ORF">VIBC2010_09972</name>
</gene>
<sequence length="361" mass="41536">MKLACSYNHHFYTGRLFPNKEVRFLELGFRAYNKIFSQDNPPHYLKDLNLSLHISRSPITESLQNQTTFIEEKLSNIRSDERVVSIGFHLCGERDTNIGQFGFSSHYSGTPERERNAIGFIRRVQESTQKEVWLENANFYSSSAPELIANWRSFNRIVEKSKAKSIIDISHLIIDCENNGIESSMAIGFINWSAVTELHLSGIIEGKDGTLHDGHGSKVHPRVWEILEQLLKAKLIDTSIIYNIEHSDENWAEQKDAYNDDFHKLKVLLNKSFIEGEKSKQATLYATGYLKKLLIQEVENIEEIACFFNMTRAELLEEWTTYISQSQKRLALSLDDMDSVIASKSIHFIDSFSNFVEAKQL</sequence>
<dbReference type="Proteomes" id="UP000002943">
    <property type="component" value="Unassembled WGS sequence"/>
</dbReference>
<dbReference type="STRING" id="796620.VIBC2010_09972"/>
<keyword evidence="2" id="KW-1185">Reference proteome</keyword>
<evidence type="ECO:0000313" key="1">
    <source>
        <dbReference type="EMBL" id="EFP96643.1"/>
    </source>
</evidence>
<dbReference type="PANTHER" id="PTHR42194">
    <property type="entry name" value="UPF0276 PROTEIN HI_1600"/>
    <property type="match status" value="1"/>
</dbReference>
<dbReference type="PANTHER" id="PTHR42194:SF1">
    <property type="entry name" value="UPF0276 PROTEIN HI_1600"/>
    <property type="match status" value="1"/>
</dbReference>
<comment type="caution">
    <text evidence="1">The sequence shown here is derived from an EMBL/GenBank/DDBJ whole genome shotgun (WGS) entry which is preliminary data.</text>
</comment>
<dbReference type="InterPro" id="IPR007801">
    <property type="entry name" value="MbnB/TglH/ChrH"/>
</dbReference>
<dbReference type="EMBL" id="AEIU01000072">
    <property type="protein sequence ID" value="EFP96643.1"/>
    <property type="molecule type" value="Genomic_DNA"/>
</dbReference>
<accession>E3BK15</accession>
<evidence type="ECO:0000313" key="2">
    <source>
        <dbReference type="Proteomes" id="UP000002943"/>
    </source>
</evidence>